<reference evidence="9 10" key="1">
    <citation type="submission" date="2016-11" db="EMBL/GenBank/DDBJ databases">
        <authorList>
            <person name="Jaros S."/>
            <person name="Januszkiewicz K."/>
            <person name="Wedrychowicz H."/>
        </authorList>
    </citation>
    <scope>NUCLEOTIDE SEQUENCE [LARGE SCALE GENOMIC DNA]</scope>
    <source>
        <strain evidence="9 10">DSM 14809</strain>
    </source>
</reference>
<dbReference type="GO" id="GO:0006310">
    <property type="term" value="P:DNA recombination"/>
    <property type="evidence" value="ECO:0007669"/>
    <property type="project" value="UniProtKB-KW"/>
</dbReference>
<keyword evidence="4 6" id="KW-0238">DNA-binding</keyword>
<dbReference type="RefSeq" id="WP_072919463.1">
    <property type="nucleotide sequence ID" value="NZ_FQYQ01000036.1"/>
</dbReference>
<organism evidence="9 10">
    <name type="scientific">Pseudobutyrivibrio xylanivorans DSM 14809</name>
    <dbReference type="NCBI Taxonomy" id="1123012"/>
    <lineage>
        <taxon>Bacteria</taxon>
        <taxon>Bacillati</taxon>
        <taxon>Bacillota</taxon>
        <taxon>Clostridia</taxon>
        <taxon>Lachnospirales</taxon>
        <taxon>Lachnospiraceae</taxon>
        <taxon>Pseudobutyrivibrio</taxon>
    </lineage>
</organism>
<dbReference type="Pfam" id="PF00589">
    <property type="entry name" value="Phage_integrase"/>
    <property type="match status" value="1"/>
</dbReference>
<dbReference type="InterPro" id="IPR002104">
    <property type="entry name" value="Integrase_catalytic"/>
</dbReference>
<dbReference type="Proteomes" id="UP000184185">
    <property type="component" value="Unassembled WGS sequence"/>
</dbReference>
<feature type="domain" description="Tyr recombinase" evidence="7">
    <location>
        <begin position="168"/>
        <end position="381"/>
    </location>
</feature>
<feature type="domain" description="Core-binding (CB)" evidence="8">
    <location>
        <begin position="65"/>
        <end position="148"/>
    </location>
</feature>
<dbReference type="Gene3D" id="1.10.150.130">
    <property type="match status" value="1"/>
</dbReference>
<dbReference type="CDD" id="cd01189">
    <property type="entry name" value="INT_ICEBs1_C_like"/>
    <property type="match status" value="1"/>
</dbReference>
<dbReference type="Gene3D" id="1.10.443.10">
    <property type="entry name" value="Intergrase catalytic core"/>
    <property type="match status" value="1"/>
</dbReference>
<accession>A0A1M6L1C9</accession>
<dbReference type="EMBL" id="FQYQ01000036">
    <property type="protein sequence ID" value="SHJ64949.1"/>
    <property type="molecule type" value="Genomic_DNA"/>
</dbReference>
<protein>
    <submittedName>
        <fullName evidence="9">Site-specific recombinase XerD</fullName>
    </submittedName>
</protein>
<dbReference type="Pfam" id="PF02920">
    <property type="entry name" value="Integrase_DNA"/>
    <property type="match status" value="1"/>
</dbReference>
<evidence type="ECO:0000259" key="8">
    <source>
        <dbReference type="PROSITE" id="PS51900"/>
    </source>
</evidence>
<dbReference type="PROSITE" id="PS51900">
    <property type="entry name" value="CB"/>
    <property type="match status" value="1"/>
</dbReference>
<gene>
    <name evidence="9" type="ORF">SAMN02745725_02993</name>
</gene>
<dbReference type="OrthoDB" id="111144at2"/>
<sequence>MGKSLNGRELGKGITQRKDGRYVARFIDRYGNRKNVYASSVNDIRLKLKAAQYDEETKEVKESTITLTQWYNTWLDVYKKNAIRVGTRTHYMMIYTKHIEPFLGDMLLTDIKPTSVRKLLNDLEGNGLGYSTQSRVKIMLVDMFDKAIMDGLLVRNPAKNIKLKKKDFNRRVLSKEEQITFFECSKGTYFDNLFVVAVTTGMRIGEICALTWEDINLTTKKITVNKTLTYQKYEGEESKTFHIGPPKTKTSNREIPISPKCEIALKKQFVLRNNIMSRHGAKPIDGLDNLLFVSRYGRPLCDQTIIDAIDRIVNEINSCRDEAELFDRISPHCFRHTFATRCFEAGIPPKTVQVLLGHATLDMTMNLYTHVMDDKKDEAVIALNDYYFDIEQQSSAFMEDDFKNAIVDSKKIVSFV</sequence>
<dbReference type="InterPro" id="IPR050090">
    <property type="entry name" value="Tyrosine_recombinase_XerCD"/>
</dbReference>
<evidence type="ECO:0000313" key="9">
    <source>
        <dbReference type="EMBL" id="SHJ64949.1"/>
    </source>
</evidence>
<evidence type="ECO:0000313" key="10">
    <source>
        <dbReference type="Proteomes" id="UP000184185"/>
    </source>
</evidence>
<name>A0A1M6L1C9_PSEXY</name>
<dbReference type="Gene3D" id="3.30.160.60">
    <property type="entry name" value="Classic Zinc Finger"/>
    <property type="match status" value="1"/>
</dbReference>
<dbReference type="InterPro" id="IPR011010">
    <property type="entry name" value="DNA_brk_join_enz"/>
</dbReference>
<dbReference type="AlphaFoldDB" id="A0A1M6L1C9"/>
<dbReference type="InterPro" id="IPR044068">
    <property type="entry name" value="CB"/>
</dbReference>
<dbReference type="PANTHER" id="PTHR30349:SF64">
    <property type="entry name" value="PROPHAGE INTEGRASE INTD-RELATED"/>
    <property type="match status" value="1"/>
</dbReference>
<keyword evidence="3" id="KW-0229">DNA integration</keyword>
<proteinExistence type="inferred from homology"/>
<dbReference type="InterPro" id="IPR004107">
    <property type="entry name" value="Integrase_SAM-like_N"/>
</dbReference>
<evidence type="ECO:0000256" key="3">
    <source>
        <dbReference type="ARBA" id="ARBA00022908"/>
    </source>
</evidence>
<evidence type="ECO:0000256" key="1">
    <source>
        <dbReference type="ARBA" id="ARBA00003283"/>
    </source>
</evidence>
<dbReference type="Pfam" id="PF14659">
    <property type="entry name" value="Phage_int_SAM_3"/>
    <property type="match status" value="1"/>
</dbReference>
<comment type="similarity">
    <text evidence="2">Belongs to the 'phage' integrase family.</text>
</comment>
<dbReference type="InterPro" id="IPR013762">
    <property type="entry name" value="Integrase-like_cat_sf"/>
</dbReference>
<keyword evidence="5" id="KW-0233">DNA recombination</keyword>
<keyword evidence="10" id="KW-1185">Reference proteome</keyword>
<dbReference type="GO" id="GO:0015074">
    <property type="term" value="P:DNA integration"/>
    <property type="evidence" value="ECO:0007669"/>
    <property type="project" value="UniProtKB-KW"/>
</dbReference>
<evidence type="ECO:0000256" key="2">
    <source>
        <dbReference type="ARBA" id="ARBA00008857"/>
    </source>
</evidence>
<comment type="function">
    <text evidence="1">Site-specific tyrosine recombinase, which acts by catalyzing the cutting and rejoining of the recombining DNA molecules.</text>
</comment>
<dbReference type="SUPFAM" id="SSF56349">
    <property type="entry name" value="DNA breaking-rejoining enzymes"/>
    <property type="match status" value="1"/>
</dbReference>
<evidence type="ECO:0000259" key="7">
    <source>
        <dbReference type="PROSITE" id="PS51898"/>
    </source>
</evidence>
<dbReference type="PANTHER" id="PTHR30349">
    <property type="entry name" value="PHAGE INTEGRASE-RELATED"/>
    <property type="match status" value="1"/>
</dbReference>
<evidence type="ECO:0000256" key="6">
    <source>
        <dbReference type="PROSITE-ProRule" id="PRU01248"/>
    </source>
</evidence>
<dbReference type="PROSITE" id="PS51898">
    <property type="entry name" value="TYR_RECOMBINASE"/>
    <property type="match status" value="1"/>
</dbReference>
<evidence type="ECO:0000256" key="5">
    <source>
        <dbReference type="ARBA" id="ARBA00023172"/>
    </source>
</evidence>
<evidence type="ECO:0000256" key="4">
    <source>
        <dbReference type="ARBA" id="ARBA00023125"/>
    </source>
</evidence>
<dbReference type="GO" id="GO:0003677">
    <property type="term" value="F:DNA binding"/>
    <property type="evidence" value="ECO:0007669"/>
    <property type="project" value="UniProtKB-UniRule"/>
</dbReference>
<dbReference type="InterPro" id="IPR010998">
    <property type="entry name" value="Integrase_recombinase_N"/>
</dbReference>
<dbReference type="InterPro" id="IPR004191">
    <property type="entry name" value="Integrase_Tn916-type_DNA-bd_N"/>
</dbReference>